<keyword evidence="11" id="KW-0239">DNA-directed DNA polymerase</keyword>
<dbReference type="FunFam" id="3.30.1380.20:FF:000005">
    <property type="entry name" value="Trafficking protein particle complex subunit 5"/>
    <property type="match status" value="1"/>
</dbReference>
<dbReference type="InterPro" id="IPR002297">
    <property type="entry name" value="DNA-dir_DNA_pol_A_mt"/>
</dbReference>
<keyword evidence="9" id="KW-0256">Endoplasmic reticulum</keyword>
<dbReference type="InterPro" id="IPR007194">
    <property type="entry name" value="TRAPP_component"/>
</dbReference>
<dbReference type="EC" id="2.7.7.7" evidence="5"/>
<keyword evidence="8" id="KW-0548">Nucleotidyltransferase</keyword>
<dbReference type="Pfam" id="PF18136">
    <property type="entry name" value="DNApol_Exo"/>
    <property type="match status" value="1"/>
</dbReference>
<keyword evidence="10" id="KW-0931">ER-Golgi transport</keyword>
<dbReference type="InterPro" id="IPR001098">
    <property type="entry name" value="DNA-dir_DNA_pol_A_palm_dom"/>
</dbReference>
<dbReference type="GO" id="GO:0003677">
    <property type="term" value="F:DNA binding"/>
    <property type="evidence" value="ECO:0007669"/>
    <property type="project" value="InterPro"/>
</dbReference>
<dbReference type="Gene3D" id="3.30.420.390">
    <property type="match status" value="2"/>
</dbReference>
<dbReference type="GO" id="GO:0005794">
    <property type="term" value="C:Golgi apparatus"/>
    <property type="evidence" value="ECO:0007669"/>
    <property type="project" value="UniProtKB-SubCell"/>
</dbReference>
<evidence type="ECO:0000256" key="4">
    <source>
        <dbReference type="ARBA" id="ARBA00006218"/>
    </source>
</evidence>
<dbReference type="Gene3D" id="1.10.150.20">
    <property type="entry name" value="5' to 3' exonuclease, C-terminal subdomain"/>
    <property type="match status" value="1"/>
</dbReference>
<keyword evidence="17" id="KW-1185">Reference proteome</keyword>
<evidence type="ECO:0000256" key="12">
    <source>
        <dbReference type="ARBA" id="ARBA00023034"/>
    </source>
</evidence>
<dbReference type="GO" id="GO:0030008">
    <property type="term" value="C:TRAPP complex"/>
    <property type="evidence" value="ECO:0007669"/>
    <property type="project" value="InterPro"/>
</dbReference>
<dbReference type="GO" id="GO:0048193">
    <property type="term" value="P:Golgi vesicle transport"/>
    <property type="evidence" value="ECO:0007669"/>
    <property type="project" value="InterPro"/>
</dbReference>
<evidence type="ECO:0000256" key="7">
    <source>
        <dbReference type="ARBA" id="ARBA00022679"/>
    </source>
</evidence>
<dbReference type="EMBL" id="UYSL01021153">
    <property type="protein sequence ID" value="VDL77414.1"/>
    <property type="molecule type" value="Genomic_DNA"/>
</dbReference>
<evidence type="ECO:0000313" key="16">
    <source>
        <dbReference type="EMBL" id="VDL77414.1"/>
    </source>
</evidence>
<comment type="function">
    <text evidence="1">May play a role in vesicular transport from endoplasmic reticulum to Golgi.</text>
</comment>
<evidence type="ECO:0000256" key="2">
    <source>
        <dbReference type="ARBA" id="ARBA00004222"/>
    </source>
</evidence>
<dbReference type="WBParaSite" id="NBR_0001382401-mRNA-1">
    <property type="protein sequence ID" value="NBR_0001382401-mRNA-1"/>
    <property type="gene ID" value="NBR_0001382401"/>
</dbReference>
<accession>A0A158R1H7</accession>
<evidence type="ECO:0000256" key="9">
    <source>
        <dbReference type="ARBA" id="ARBA00022824"/>
    </source>
</evidence>
<protein>
    <recommendedName>
        <fullName evidence="14">Trafficking protein particle complex subunit 5</fullName>
        <ecNumber evidence="5">2.7.7.7</ecNumber>
    </recommendedName>
    <alternativeName>
        <fullName evidence="13">Mitochondrial DNA polymerase catalytic subunit</fullName>
    </alternativeName>
</protein>
<comment type="similarity">
    <text evidence="4">Belongs to the TRAPP small subunits family. BET3 subfamily.</text>
</comment>
<dbReference type="InterPro" id="IPR019760">
    <property type="entry name" value="DNA-dir_DNA_pol_A_CS"/>
</dbReference>
<feature type="domain" description="DNA-directed DNA polymerase family A palm" evidence="15">
    <location>
        <begin position="719"/>
        <end position="1032"/>
    </location>
</feature>
<evidence type="ECO:0000313" key="18">
    <source>
        <dbReference type="WBParaSite" id="NBR_0001382401-mRNA-1"/>
    </source>
</evidence>
<dbReference type="PRINTS" id="PR00867">
    <property type="entry name" value="DNAPOLG"/>
</dbReference>
<dbReference type="PROSITE" id="PS00447">
    <property type="entry name" value="DNA_POLYMERASE_A"/>
    <property type="match status" value="1"/>
</dbReference>
<gene>
    <name evidence="16" type="ORF">NBR_LOCUS13825</name>
</gene>
<dbReference type="GO" id="GO:0008408">
    <property type="term" value="F:3'-5' exonuclease activity"/>
    <property type="evidence" value="ECO:0007669"/>
    <property type="project" value="TreeGrafter"/>
</dbReference>
<evidence type="ECO:0000256" key="6">
    <source>
        <dbReference type="ARBA" id="ARBA00022448"/>
    </source>
</evidence>
<name>A0A158R1H7_NIPBR</name>
<evidence type="ECO:0000313" key="17">
    <source>
        <dbReference type="Proteomes" id="UP000271162"/>
    </source>
</evidence>
<dbReference type="GO" id="GO:0006264">
    <property type="term" value="P:mitochondrial DNA replication"/>
    <property type="evidence" value="ECO:0007669"/>
    <property type="project" value="TreeGrafter"/>
</dbReference>
<dbReference type="InterPro" id="IPR024096">
    <property type="entry name" value="NO_sig/Golgi_transp_ligand-bd"/>
</dbReference>
<dbReference type="OMA" id="RWLDTMS"/>
<keyword evidence="7" id="KW-0808">Transferase</keyword>
<evidence type="ECO:0000256" key="13">
    <source>
        <dbReference type="ARBA" id="ARBA00031966"/>
    </source>
</evidence>
<dbReference type="GO" id="GO:0003887">
    <property type="term" value="F:DNA-directed DNA polymerase activity"/>
    <property type="evidence" value="ECO:0007669"/>
    <property type="project" value="UniProtKB-KW"/>
</dbReference>
<proteinExistence type="inferred from homology"/>
<evidence type="ECO:0000256" key="10">
    <source>
        <dbReference type="ARBA" id="ARBA00022892"/>
    </source>
</evidence>
<dbReference type="SUPFAM" id="SSF111126">
    <property type="entry name" value="Ligand-binding domain in the NO signalling and Golgi transport"/>
    <property type="match status" value="1"/>
</dbReference>
<dbReference type="PANTHER" id="PTHR10267">
    <property type="entry name" value="DNA POLYMERASE SUBUNIT GAMMA-1"/>
    <property type="match status" value="1"/>
</dbReference>
<evidence type="ECO:0000256" key="8">
    <source>
        <dbReference type="ARBA" id="ARBA00022695"/>
    </source>
</evidence>
<dbReference type="Gene3D" id="3.30.1380.20">
    <property type="entry name" value="Trafficking protein particle complex subunit 3"/>
    <property type="match status" value="1"/>
</dbReference>
<organism evidence="18">
    <name type="scientific">Nippostrongylus brasiliensis</name>
    <name type="common">Rat hookworm</name>
    <dbReference type="NCBI Taxonomy" id="27835"/>
    <lineage>
        <taxon>Eukaryota</taxon>
        <taxon>Metazoa</taxon>
        <taxon>Ecdysozoa</taxon>
        <taxon>Nematoda</taxon>
        <taxon>Chromadorea</taxon>
        <taxon>Rhabditida</taxon>
        <taxon>Rhabditina</taxon>
        <taxon>Rhabditomorpha</taxon>
        <taxon>Strongyloidea</taxon>
        <taxon>Heligmosomidae</taxon>
        <taxon>Nippostrongylus</taxon>
    </lineage>
</organism>
<reference evidence="16 17" key="2">
    <citation type="submission" date="2018-11" db="EMBL/GenBank/DDBJ databases">
        <authorList>
            <consortium name="Pathogen Informatics"/>
        </authorList>
    </citation>
    <scope>NUCLEOTIDE SEQUENCE [LARGE SCALE GENOMIC DNA]</scope>
</reference>
<dbReference type="InterPro" id="IPR041336">
    <property type="entry name" value="DNApol_Exo"/>
</dbReference>
<dbReference type="Proteomes" id="UP000271162">
    <property type="component" value="Unassembled WGS sequence"/>
</dbReference>
<dbReference type="GO" id="GO:0005760">
    <property type="term" value="C:gamma DNA polymerase complex"/>
    <property type="evidence" value="ECO:0007669"/>
    <property type="project" value="InterPro"/>
</dbReference>
<evidence type="ECO:0000256" key="5">
    <source>
        <dbReference type="ARBA" id="ARBA00012417"/>
    </source>
</evidence>
<sequence length="1315" mass="150155">MVKTTGLLDKSLSKGKNEVSLPTFALLFSEVVKYAQERSETVTDIHDRLASYGKLVGIRLLDVIALREKGYRRETKLLGMLMFIKSSVWKNLFGKEADKLERSNDDQCTYLLIEKEPVVNTFISVPKDKGMLNCAAFVAGIIQAMLDASNFPCQVSAHWWNNGTAIISEELTQEYRALLECAASFSFTYPKPPKWKLAVGWTRYSHSGVIEQVNFPQEDVFFFDVETCVQDGQLPTLAVALSDKAWWGFFILKNFHFYDSYVERAEKARVVIGHNVGYDRARTREPYEERKTRVRFMDTMSMAIPIYGMADHQVATYETDDSDFVLREKRYERWRDVWDDRVCRNSLLAVHQHLYRDEHRMTKESKRFQEFFVKEDIDTIRNNFQALVNYCADDNLACSQIFKKLWAEFQERFPHPASLFGMLNVGNAYLPINENWDLFYKNNDNICEQTKEAGARALVNAARGVLEELTCENDKPKLDAWLFDADWSRKGDRRYPEWFIKLFSKRGNVYLDVASMTSGDVVMKSALTPVIFGMIYGPYPLHRSRYLGWGYLVPNPEKEQKLRSETESTSVVETDEIYQHICKVISRNKAEYGAMEPVGNAHRLGPFLFYQLQHPLGSDNVGDPLGKHFLRYIDSKLLRPTRYVDEFFVLLEALKTTKFWTNYAKRVESEIPVWYNSEDDASRIGAIAPAIIPTGTVSRRSVHKLWVTLTNESGTARIGTGIKNLVQAPKGKVIVGADVDSQEQWLAGLFGDATEGARRPGMTPFSNMMLAGSKSDGTDLHSVVAKQLKIDRGQAKGLNYARMYGAGEIHAAKTLAQAGMSTSQAAETAKELFAMTRGTEAYWKMIRAEVKPLLLRFVDEWTGADKSDCYLTVDGNYYIPSYENILKSFTIEFENWLISQVKQQRPDIPSANIICSIYENYTDAVRLFSGGYESATFNYLEMQTLCDVLRTPVLGCQLSNSLSALPEGTPDRRHFSQKYRRSVMNWLVQSSAVDFLHLLLVCMEWLCTEYSIDARFIISIHDEVRYLCTEKDAPRLALALMLGNMYVRAFISSKLGLEQLPSSVAFFSQVDCDTVLRKEVDIPMDAAQQQEAARSPDEGQRMTADEDEVNQDAIIEINDIAPMGISEFLSIMQSEQEKLKLSLLRAWNLQPATESRMAWVKKQDNYSYFIVDVYRFENFRNGFDVKFINKQCYVTKVEGNSRGAHAFLKGDRLLDVDSIPREPGEPEMGDDATEIGVRESMRHALLHGKYVSHLHFSYGENFSKTITHYVFTAAAEPRTETLRMPSDVKDESTLQKVSDFMSRHLGESITKVILR</sequence>
<dbReference type="InterPro" id="IPR016696">
    <property type="entry name" value="TRAPP-I_su5"/>
</dbReference>
<keyword evidence="12" id="KW-0333">Golgi apparatus</keyword>
<dbReference type="InterPro" id="IPR043502">
    <property type="entry name" value="DNA/RNA_pol_sf"/>
</dbReference>
<dbReference type="SUPFAM" id="SSF56672">
    <property type="entry name" value="DNA/RNA polymerases"/>
    <property type="match status" value="1"/>
</dbReference>
<dbReference type="STRING" id="27835.A0A158R1H7"/>
<dbReference type="Pfam" id="PF04051">
    <property type="entry name" value="TRAPP"/>
    <property type="match status" value="1"/>
</dbReference>
<evidence type="ECO:0000256" key="3">
    <source>
        <dbReference type="ARBA" id="ARBA00004240"/>
    </source>
</evidence>
<evidence type="ECO:0000256" key="11">
    <source>
        <dbReference type="ARBA" id="ARBA00022932"/>
    </source>
</evidence>
<dbReference type="GO" id="GO:0005783">
    <property type="term" value="C:endoplasmic reticulum"/>
    <property type="evidence" value="ECO:0007669"/>
    <property type="project" value="UniProtKB-SubCell"/>
</dbReference>
<keyword evidence="6" id="KW-0813">Transport</keyword>
<evidence type="ECO:0000256" key="1">
    <source>
        <dbReference type="ARBA" id="ARBA00002910"/>
    </source>
</evidence>
<evidence type="ECO:0000256" key="14">
    <source>
        <dbReference type="ARBA" id="ARBA00068379"/>
    </source>
</evidence>
<dbReference type="CDD" id="cd14943">
    <property type="entry name" value="TRAPPC5_Trs31"/>
    <property type="match status" value="1"/>
</dbReference>
<dbReference type="PANTHER" id="PTHR10267:SF0">
    <property type="entry name" value="DNA POLYMERASE SUBUNIT GAMMA-1"/>
    <property type="match status" value="1"/>
</dbReference>
<reference evidence="18" key="1">
    <citation type="submission" date="2016-04" db="UniProtKB">
        <authorList>
            <consortium name="WormBaseParasite"/>
        </authorList>
    </citation>
    <scope>IDENTIFICATION</scope>
</reference>
<evidence type="ECO:0000259" key="15">
    <source>
        <dbReference type="SMART" id="SM00482"/>
    </source>
</evidence>
<comment type="subcellular location">
    <subcellularLocation>
        <location evidence="3">Endoplasmic reticulum</location>
    </subcellularLocation>
    <subcellularLocation>
        <location evidence="2">Golgi apparatus</location>
        <location evidence="2">cis-Golgi network</location>
    </subcellularLocation>
</comment>
<dbReference type="SMART" id="SM00482">
    <property type="entry name" value="POLAc"/>
    <property type="match status" value="1"/>
</dbReference>